<dbReference type="Pfam" id="PF13470">
    <property type="entry name" value="PIN_3"/>
    <property type="match status" value="1"/>
</dbReference>
<sequence>MIKIVLDSNILLVVIGRKSRFKPIWDAFIEGRYRLIISDEITYEYEEVLQQHSAPGVSAIVMEVFIESPDVIFQHVYYNWNAIKADPDDDKFFDAAVAANADYLVTNDTHFNIINESDFPSVKVISANTFLELLCETNEL</sequence>
<dbReference type="AlphaFoldDB" id="A0A5B8UVA5"/>
<proteinExistence type="predicted"/>
<dbReference type="Proteomes" id="UP000321479">
    <property type="component" value="Chromosome"/>
</dbReference>
<organism evidence="2 3">
    <name type="scientific">Mucilaginibacter ginsenosidivorans</name>
    <dbReference type="NCBI Taxonomy" id="398053"/>
    <lineage>
        <taxon>Bacteria</taxon>
        <taxon>Pseudomonadati</taxon>
        <taxon>Bacteroidota</taxon>
        <taxon>Sphingobacteriia</taxon>
        <taxon>Sphingobacteriales</taxon>
        <taxon>Sphingobacteriaceae</taxon>
        <taxon>Mucilaginibacter</taxon>
    </lineage>
</organism>
<gene>
    <name evidence="2" type="ORF">FRZ54_06640</name>
</gene>
<dbReference type="EMBL" id="CP042436">
    <property type="protein sequence ID" value="QEC62271.1"/>
    <property type="molecule type" value="Genomic_DNA"/>
</dbReference>
<dbReference type="InterPro" id="IPR029060">
    <property type="entry name" value="PIN-like_dom_sf"/>
</dbReference>
<feature type="domain" description="PIN" evidence="1">
    <location>
        <begin position="3"/>
        <end position="110"/>
    </location>
</feature>
<dbReference type="InterPro" id="IPR002850">
    <property type="entry name" value="PIN_toxin-like"/>
</dbReference>
<evidence type="ECO:0000259" key="1">
    <source>
        <dbReference type="Pfam" id="PF13470"/>
    </source>
</evidence>
<name>A0A5B8UVA5_9SPHI</name>
<dbReference type="KEGG" id="mgin:FRZ54_06640"/>
<dbReference type="PANTHER" id="PTHR34610:SF3">
    <property type="entry name" value="SSL7007 PROTEIN"/>
    <property type="match status" value="1"/>
</dbReference>
<accession>A0A5B8UVA5</accession>
<dbReference type="NCBIfam" id="TIGR00305">
    <property type="entry name" value="putative toxin-antitoxin system toxin component, PIN family"/>
    <property type="match status" value="1"/>
</dbReference>
<evidence type="ECO:0000313" key="3">
    <source>
        <dbReference type="Proteomes" id="UP000321479"/>
    </source>
</evidence>
<dbReference type="PANTHER" id="PTHR34610">
    <property type="entry name" value="SSL7007 PROTEIN"/>
    <property type="match status" value="1"/>
</dbReference>
<keyword evidence="3" id="KW-1185">Reference proteome</keyword>
<reference evidence="2 3" key="1">
    <citation type="journal article" date="2017" name="Curr. Microbiol.">
        <title>Mucilaginibacter ginsenosidivorans sp. nov., Isolated from Soil of Ginseng Field.</title>
        <authorList>
            <person name="Kim M.M."/>
            <person name="Siddiqi M.Z."/>
            <person name="Im W.T."/>
        </authorList>
    </citation>
    <scope>NUCLEOTIDE SEQUENCE [LARGE SCALE GENOMIC DNA]</scope>
    <source>
        <strain evidence="2 3">Gsoil 3017</strain>
    </source>
</reference>
<dbReference type="SUPFAM" id="SSF88723">
    <property type="entry name" value="PIN domain-like"/>
    <property type="match status" value="1"/>
</dbReference>
<dbReference type="OrthoDB" id="9802590at2"/>
<protein>
    <submittedName>
        <fullName evidence="2">Putative toxin-antitoxin system toxin component, PIN family</fullName>
    </submittedName>
</protein>
<evidence type="ECO:0000313" key="2">
    <source>
        <dbReference type="EMBL" id="QEC62271.1"/>
    </source>
</evidence>
<dbReference type="InterPro" id="IPR002716">
    <property type="entry name" value="PIN_dom"/>
</dbReference>